<keyword evidence="4 6" id="KW-1133">Transmembrane helix</keyword>
<dbReference type="RefSeq" id="WP_283756838.1">
    <property type="nucleotide sequence ID" value="NZ_JAQOSQ010000002.1"/>
</dbReference>
<dbReference type="InterPro" id="IPR012902">
    <property type="entry name" value="N_methyl_site"/>
</dbReference>
<dbReference type="Pfam" id="PF07963">
    <property type="entry name" value="N_methyl"/>
    <property type="match status" value="1"/>
</dbReference>
<evidence type="ECO:0000313" key="8">
    <source>
        <dbReference type="Proteomes" id="UP001232992"/>
    </source>
</evidence>
<dbReference type="PANTHER" id="PTHR30093:SF44">
    <property type="entry name" value="TYPE II SECRETION SYSTEM CORE PROTEIN G"/>
    <property type="match status" value="1"/>
</dbReference>
<dbReference type="InterPro" id="IPR045584">
    <property type="entry name" value="Pilin-like"/>
</dbReference>
<evidence type="ECO:0000313" key="7">
    <source>
        <dbReference type="EMBL" id="MDJ1182185.1"/>
    </source>
</evidence>
<dbReference type="PROSITE" id="PS00409">
    <property type="entry name" value="PROKAR_NTER_METHYL"/>
    <property type="match status" value="1"/>
</dbReference>
<accession>A0ABT7BSM9</accession>
<dbReference type="Proteomes" id="UP001232992">
    <property type="component" value="Unassembled WGS sequence"/>
</dbReference>
<reference evidence="7 8" key="1">
    <citation type="submission" date="2023-01" db="EMBL/GenBank/DDBJ databases">
        <title>Novel diversity within Roseofilum (Cyanobacteria; Desertifilaceae) from marine benthic mats with descriptions of four novel species.</title>
        <authorList>
            <person name="Wang Y."/>
            <person name="Berthold D.E."/>
            <person name="Hu J."/>
            <person name="Lefler F.W."/>
            <person name="Laughinghouse H.D. IV."/>
        </authorList>
    </citation>
    <scope>NUCLEOTIDE SEQUENCE [LARGE SCALE GENOMIC DNA]</scope>
    <source>
        <strain evidence="7 8">BLCC-M143</strain>
    </source>
</reference>
<feature type="transmembrane region" description="Helical" evidence="6">
    <location>
        <begin position="21"/>
        <end position="46"/>
    </location>
</feature>
<dbReference type="Gene3D" id="3.30.700.10">
    <property type="entry name" value="Glycoprotein, Type 4 Pilin"/>
    <property type="match status" value="1"/>
</dbReference>
<protein>
    <submittedName>
        <fullName evidence="7">Type IV pilin-like G/H family protein</fullName>
    </submittedName>
</protein>
<dbReference type="SUPFAM" id="SSF54523">
    <property type="entry name" value="Pili subunits"/>
    <property type="match status" value="1"/>
</dbReference>
<dbReference type="PANTHER" id="PTHR30093">
    <property type="entry name" value="GENERAL SECRETION PATHWAY PROTEIN G"/>
    <property type="match status" value="1"/>
</dbReference>
<dbReference type="NCBIfam" id="TIGR02532">
    <property type="entry name" value="IV_pilin_GFxxxE"/>
    <property type="match status" value="1"/>
</dbReference>
<organism evidence="7 8">
    <name type="scientific">Roseofilum casamattae BLCC-M143</name>
    <dbReference type="NCBI Taxonomy" id="3022442"/>
    <lineage>
        <taxon>Bacteria</taxon>
        <taxon>Bacillati</taxon>
        <taxon>Cyanobacteriota</taxon>
        <taxon>Cyanophyceae</taxon>
        <taxon>Desertifilales</taxon>
        <taxon>Desertifilaceae</taxon>
        <taxon>Roseofilum</taxon>
        <taxon>Roseofilum casamattae</taxon>
    </lineage>
</organism>
<dbReference type="Pfam" id="PF16734">
    <property type="entry name" value="Pilin_GH"/>
    <property type="match status" value="1"/>
</dbReference>
<keyword evidence="3 6" id="KW-0812">Transmembrane</keyword>
<gene>
    <name evidence="7" type="ORF">PMH09_03175</name>
</gene>
<dbReference type="EMBL" id="JAQOSQ010000002">
    <property type="protein sequence ID" value="MDJ1182185.1"/>
    <property type="molecule type" value="Genomic_DNA"/>
</dbReference>
<keyword evidence="8" id="KW-1185">Reference proteome</keyword>
<keyword evidence="5 6" id="KW-0472">Membrane</keyword>
<evidence type="ECO:0000256" key="5">
    <source>
        <dbReference type="ARBA" id="ARBA00023136"/>
    </source>
</evidence>
<comment type="caution">
    <text evidence="7">The sequence shown here is derived from an EMBL/GenBank/DDBJ whole genome shotgun (WGS) entry which is preliminary data.</text>
</comment>
<proteinExistence type="predicted"/>
<sequence length="186" mass="20041">MKTEFRTKFLQHLIDKKENEGFTLIELLVVIIIIGVLSAIALPSFLNQANKAKQSEAKTYVGSLNRSQQTHYAERGFFTNTIAALGLGIKTETKNFEYGMTVGGDNSNITSSSAVTNYAAATRDALKSYIGGVSIAVVGENDGTEATTLSVLCESNTPRQTVANTNFSDRNSTGPYCPAGDWIDLS</sequence>
<dbReference type="InterPro" id="IPR031975">
    <property type="entry name" value="Pilin_GH"/>
</dbReference>
<evidence type="ECO:0000256" key="6">
    <source>
        <dbReference type="SAM" id="Phobius"/>
    </source>
</evidence>
<evidence type="ECO:0000256" key="1">
    <source>
        <dbReference type="ARBA" id="ARBA00004167"/>
    </source>
</evidence>
<evidence type="ECO:0000256" key="4">
    <source>
        <dbReference type="ARBA" id="ARBA00022989"/>
    </source>
</evidence>
<evidence type="ECO:0000256" key="3">
    <source>
        <dbReference type="ARBA" id="ARBA00022692"/>
    </source>
</evidence>
<evidence type="ECO:0000256" key="2">
    <source>
        <dbReference type="ARBA" id="ARBA00022481"/>
    </source>
</evidence>
<name>A0ABT7BSM9_9CYAN</name>
<comment type="subcellular location">
    <subcellularLocation>
        <location evidence="1">Membrane</location>
        <topology evidence="1">Single-pass membrane protein</topology>
    </subcellularLocation>
</comment>
<keyword evidence="2" id="KW-0488">Methylation</keyword>